<name>A0ABQ9GV78_9NEOP</name>
<evidence type="ECO:0000313" key="2">
    <source>
        <dbReference type="Proteomes" id="UP001159363"/>
    </source>
</evidence>
<protein>
    <submittedName>
        <fullName evidence="1">Uncharacterized protein</fullName>
    </submittedName>
</protein>
<keyword evidence="2" id="KW-1185">Reference proteome</keyword>
<comment type="caution">
    <text evidence="1">The sequence shown here is derived from an EMBL/GenBank/DDBJ whole genome shotgun (WGS) entry which is preliminary data.</text>
</comment>
<reference evidence="1 2" key="1">
    <citation type="submission" date="2023-02" db="EMBL/GenBank/DDBJ databases">
        <title>LHISI_Scaffold_Assembly.</title>
        <authorList>
            <person name="Stuart O.P."/>
            <person name="Cleave R."/>
            <person name="Magrath M.J.L."/>
            <person name="Mikheyev A.S."/>
        </authorList>
    </citation>
    <scope>NUCLEOTIDE SEQUENCE [LARGE SCALE GENOMIC DNA]</scope>
    <source>
        <strain evidence="1">Daus_M_001</strain>
        <tissue evidence="1">Leg muscle</tissue>
    </source>
</reference>
<proteinExistence type="predicted"/>
<gene>
    <name evidence="1" type="ORF">PR048_023864</name>
</gene>
<dbReference type="Proteomes" id="UP001159363">
    <property type="component" value="Chromosome 8"/>
</dbReference>
<accession>A0ABQ9GV78</accession>
<dbReference type="EMBL" id="JARBHB010000009">
    <property type="protein sequence ID" value="KAJ8875956.1"/>
    <property type="molecule type" value="Genomic_DNA"/>
</dbReference>
<evidence type="ECO:0000313" key="1">
    <source>
        <dbReference type="EMBL" id="KAJ8875956.1"/>
    </source>
</evidence>
<sequence length="325" mass="35759">MPSFNRNVRWPSPVEYSDLSRKYASSVYYNPFTATSGFSEVKIFLHLMQSKLSGMDPVGTSLPRSRCEGAIRATLTRTPSASSLLRARRAVFPLLASHQGDPGSIPDRVTPDFRTRECLPDDAIGRWVSSGISRFPAPSFRCCSIITSITLIGSEYLVVDSRPNLSTTFILRHGGNTARYARRSDEALELRVTVARIARSLLDNVLRRAAPPRWNRGTARNTCESSGNITTPRLATAIGARTRHQEGDRAARPHSSTATQHATLPATPVDIANKRRLGESSAVLPTVSTVVFPYLARLDLLWKRVLCEPIVAVVTRVSSVNPFSL</sequence>
<organism evidence="1 2">
    <name type="scientific">Dryococelus australis</name>
    <dbReference type="NCBI Taxonomy" id="614101"/>
    <lineage>
        <taxon>Eukaryota</taxon>
        <taxon>Metazoa</taxon>
        <taxon>Ecdysozoa</taxon>
        <taxon>Arthropoda</taxon>
        <taxon>Hexapoda</taxon>
        <taxon>Insecta</taxon>
        <taxon>Pterygota</taxon>
        <taxon>Neoptera</taxon>
        <taxon>Polyneoptera</taxon>
        <taxon>Phasmatodea</taxon>
        <taxon>Verophasmatodea</taxon>
        <taxon>Anareolatae</taxon>
        <taxon>Phasmatidae</taxon>
        <taxon>Eurycanthinae</taxon>
        <taxon>Dryococelus</taxon>
    </lineage>
</organism>